<evidence type="ECO:0000313" key="5">
    <source>
        <dbReference type="Proteomes" id="UP000054538"/>
    </source>
</evidence>
<feature type="domain" description="Nephrocystin 3-like N-terminal" evidence="3">
    <location>
        <begin position="24"/>
        <end position="120"/>
    </location>
</feature>
<dbReference type="EMBL" id="KN830178">
    <property type="protein sequence ID" value="KIK73029.1"/>
    <property type="molecule type" value="Genomic_DNA"/>
</dbReference>
<evidence type="ECO:0000313" key="4">
    <source>
        <dbReference type="EMBL" id="KIK73029.1"/>
    </source>
</evidence>
<reference evidence="4 5" key="1">
    <citation type="submission" date="2014-04" db="EMBL/GenBank/DDBJ databases">
        <authorList>
            <consortium name="DOE Joint Genome Institute"/>
            <person name="Kuo A."/>
            <person name="Kohler A."/>
            <person name="Jargeat P."/>
            <person name="Nagy L.G."/>
            <person name="Floudas D."/>
            <person name="Copeland A."/>
            <person name="Barry K.W."/>
            <person name="Cichocki N."/>
            <person name="Veneault-Fourrey C."/>
            <person name="LaButti K."/>
            <person name="Lindquist E.A."/>
            <person name="Lipzen A."/>
            <person name="Lundell T."/>
            <person name="Morin E."/>
            <person name="Murat C."/>
            <person name="Sun H."/>
            <person name="Tunlid A."/>
            <person name="Henrissat B."/>
            <person name="Grigoriev I.V."/>
            <person name="Hibbett D.S."/>
            <person name="Martin F."/>
            <person name="Nordberg H.P."/>
            <person name="Cantor M.N."/>
            <person name="Hua S.X."/>
        </authorList>
    </citation>
    <scope>NUCLEOTIDE SEQUENCE [LARGE SCALE GENOMIC DNA]</scope>
    <source>
        <strain evidence="4 5">Ve08.2h10</strain>
    </source>
</reference>
<organism evidence="4 5">
    <name type="scientific">Paxillus rubicundulus Ve08.2h10</name>
    <dbReference type="NCBI Taxonomy" id="930991"/>
    <lineage>
        <taxon>Eukaryota</taxon>
        <taxon>Fungi</taxon>
        <taxon>Dikarya</taxon>
        <taxon>Basidiomycota</taxon>
        <taxon>Agaricomycotina</taxon>
        <taxon>Agaricomycetes</taxon>
        <taxon>Agaricomycetidae</taxon>
        <taxon>Boletales</taxon>
        <taxon>Paxilineae</taxon>
        <taxon>Paxillaceae</taxon>
        <taxon>Paxillus</taxon>
    </lineage>
</organism>
<accession>A0A0D0CZV5</accession>
<protein>
    <recommendedName>
        <fullName evidence="6">NACHT domain-containing protein</fullName>
    </recommendedName>
</protein>
<evidence type="ECO:0008006" key="6">
    <source>
        <dbReference type="Google" id="ProtNLM"/>
    </source>
</evidence>
<dbReference type="InterPro" id="IPR054471">
    <property type="entry name" value="GPIID_WHD"/>
</dbReference>
<dbReference type="InterPro" id="IPR056884">
    <property type="entry name" value="NPHP3-like_N"/>
</dbReference>
<keyword evidence="1" id="KW-0677">Repeat</keyword>
<keyword evidence="5" id="KW-1185">Reference proteome</keyword>
<dbReference type="STRING" id="930991.A0A0D0CZV5"/>
<name>A0A0D0CZV5_9AGAM</name>
<evidence type="ECO:0000259" key="3">
    <source>
        <dbReference type="Pfam" id="PF24883"/>
    </source>
</evidence>
<evidence type="ECO:0000256" key="1">
    <source>
        <dbReference type="ARBA" id="ARBA00022737"/>
    </source>
</evidence>
<evidence type="ECO:0000259" key="2">
    <source>
        <dbReference type="Pfam" id="PF22939"/>
    </source>
</evidence>
<dbReference type="Pfam" id="PF24883">
    <property type="entry name" value="NPHP3_N"/>
    <property type="match status" value="1"/>
</dbReference>
<dbReference type="OrthoDB" id="2675970at2759"/>
<sequence>MISRRCASDLCLVLPLSKAGSGSTLQNLETLLRSILAQLCFNQAEIPDAMKRLYGVDGKDHPEPTVSQLRTTLGEVVKGFDDVYILIDALDECDSQAGLLDWMNSLQSTTPGLHLFVTSRPERIIEERMSNSRHVHISLSSQLLDNDIKAYVDDRVEASNDLKSLMTEEMKKKLRVKGDGMFRLVAFWIDDLKYCLNAKDIIETLEHLPSSLNGMYASMVSKINRKHLPYAQAIIKWLLFSMRKLTLEEIAAVSWFDFSHGRPAFDKNCGFRNPKAVLDVCGGLVVMSQDQIMLAHLTIKEFLLQEDSPLRVNEPDAHSFIAQSCLAYLLDQIQPGAVLGKIPKVSPMNLL</sequence>
<dbReference type="AlphaFoldDB" id="A0A0D0CZV5"/>
<dbReference type="InParanoid" id="A0A0D0CZV5"/>
<dbReference type="PANTHER" id="PTHR10039">
    <property type="entry name" value="AMELOGENIN"/>
    <property type="match status" value="1"/>
</dbReference>
<reference evidence="5" key="2">
    <citation type="submission" date="2015-01" db="EMBL/GenBank/DDBJ databases">
        <title>Evolutionary Origins and Diversification of the Mycorrhizal Mutualists.</title>
        <authorList>
            <consortium name="DOE Joint Genome Institute"/>
            <consortium name="Mycorrhizal Genomics Consortium"/>
            <person name="Kohler A."/>
            <person name="Kuo A."/>
            <person name="Nagy L.G."/>
            <person name="Floudas D."/>
            <person name="Copeland A."/>
            <person name="Barry K.W."/>
            <person name="Cichocki N."/>
            <person name="Veneault-Fourrey C."/>
            <person name="LaButti K."/>
            <person name="Lindquist E.A."/>
            <person name="Lipzen A."/>
            <person name="Lundell T."/>
            <person name="Morin E."/>
            <person name="Murat C."/>
            <person name="Riley R."/>
            <person name="Ohm R."/>
            <person name="Sun H."/>
            <person name="Tunlid A."/>
            <person name="Henrissat B."/>
            <person name="Grigoriev I.V."/>
            <person name="Hibbett D.S."/>
            <person name="Martin F."/>
        </authorList>
    </citation>
    <scope>NUCLEOTIDE SEQUENCE [LARGE SCALE GENOMIC DNA]</scope>
    <source>
        <strain evidence="5">Ve08.2h10</strain>
    </source>
</reference>
<gene>
    <name evidence="4" type="ORF">PAXRUDRAFT_21307</name>
</gene>
<dbReference type="PANTHER" id="PTHR10039:SF16">
    <property type="entry name" value="GPI INOSITOL-DEACYLASE"/>
    <property type="match status" value="1"/>
</dbReference>
<dbReference type="Pfam" id="PF22939">
    <property type="entry name" value="WHD_GPIID"/>
    <property type="match status" value="1"/>
</dbReference>
<proteinExistence type="predicted"/>
<feature type="domain" description="GPI inositol-deacylase winged helix" evidence="2">
    <location>
        <begin position="218"/>
        <end position="307"/>
    </location>
</feature>
<dbReference type="HOGENOM" id="CLU_067871_0_0_1"/>
<dbReference type="Proteomes" id="UP000054538">
    <property type="component" value="Unassembled WGS sequence"/>
</dbReference>